<dbReference type="OrthoDB" id="6028159at2"/>
<sequence length="130" mass="15427">MKEEHILIIGTIGFVYFPLLIFSFLKIIKRKYAILITDEFLIDNSKFESIGSIEWKSISNIKRLKKKSIELDIIKSVLQKRKMNLLEKFFAFMHNWNYKESIIISSALIDCSIEELYETISETWENNKLN</sequence>
<keyword evidence="1" id="KW-1133">Transmembrane helix</keyword>
<evidence type="ECO:0000313" key="3">
    <source>
        <dbReference type="Proteomes" id="UP000326509"/>
    </source>
</evidence>
<keyword evidence="3" id="KW-1185">Reference proteome</keyword>
<name>A0A5J4INR8_9FLAO</name>
<dbReference type="EMBL" id="BKCG01000002">
    <property type="protein sequence ID" value="GER59129.1"/>
    <property type="molecule type" value="Genomic_DNA"/>
</dbReference>
<dbReference type="InterPro" id="IPR048136">
    <property type="entry name" value="STM3941-like"/>
</dbReference>
<organism evidence="2 3">
    <name type="scientific">Patiriisocius marinus</name>
    <dbReference type="NCBI Taxonomy" id="1397112"/>
    <lineage>
        <taxon>Bacteria</taxon>
        <taxon>Pseudomonadati</taxon>
        <taxon>Bacteroidota</taxon>
        <taxon>Flavobacteriia</taxon>
        <taxon>Flavobacteriales</taxon>
        <taxon>Flavobacteriaceae</taxon>
        <taxon>Patiriisocius</taxon>
    </lineage>
</organism>
<proteinExistence type="predicted"/>
<evidence type="ECO:0000313" key="2">
    <source>
        <dbReference type="EMBL" id="GER59129.1"/>
    </source>
</evidence>
<comment type="caution">
    <text evidence="2">The sequence shown here is derived from an EMBL/GenBank/DDBJ whole genome shotgun (WGS) entry which is preliminary data.</text>
</comment>
<feature type="transmembrane region" description="Helical" evidence="1">
    <location>
        <begin position="6"/>
        <end position="25"/>
    </location>
</feature>
<dbReference type="AlphaFoldDB" id="A0A5J4INR8"/>
<protein>
    <submittedName>
        <fullName evidence="2">Uncharacterized protein</fullName>
    </submittedName>
</protein>
<evidence type="ECO:0000256" key="1">
    <source>
        <dbReference type="SAM" id="Phobius"/>
    </source>
</evidence>
<keyword evidence="1" id="KW-0812">Transmembrane</keyword>
<accession>A0A5J4INR8</accession>
<dbReference type="NCBIfam" id="NF041635">
    <property type="entry name" value="STM3941_fam"/>
    <property type="match status" value="1"/>
</dbReference>
<keyword evidence="1" id="KW-0472">Membrane</keyword>
<gene>
    <name evidence="2" type="ORF">ULMA_12370</name>
</gene>
<dbReference type="Proteomes" id="UP000326509">
    <property type="component" value="Unassembled WGS sequence"/>
</dbReference>
<reference evidence="2 3" key="1">
    <citation type="submission" date="2019-08" db="EMBL/GenBank/DDBJ databases">
        <title>Draft genome sequence of Ulvibacter marinus type strain NBRC 109484.</title>
        <authorList>
            <person name="Kawano K."/>
            <person name="Ushijima N."/>
            <person name="Kihara M."/>
            <person name="Itoh H."/>
        </authorList>
    </citation>
    <scope>NUCLEOTIDE SEQUENCE [LARGE SCALE GENOMIC DNA]</scope>
    <source>
        <strain evidence="2 3">NBRC 109484</strain>
    </source>
</reference>